<dbReference type="Proteomes" id="UP000259952">
    <property type="component" value="Segment"/>
</dbReference>
<dbReference type="RefSeq" id="YP_009807563.1">
    <property type="nucleotide sequence ID" value="NC_048027.1"/>
</dbReference>
<keyword evidence="2" id="KW-1185">Reference proteome</keyword>
<gene>
    <name evidence="1" type="primary">11</name>
    <name evidence="1" type="ORF">SEA_FRYBERGER_11</name>
</gene>
<organism evidence="1 2">
    <name type="scientific">Gordonia phage Fryberger</name>
    <dbReference type="NCBI Taxonomy" id="2250392"/>
    <lineage>
        <taxon>Viruses</taxon>
        <taxon>Duplodnaviria</taxon>
        <taxon>Heunggongvirae</taxon>
        <taxon>Uroviricota</taxon>
        <taxon>Caudoviricetes</taxon>
        <taxon>Ronaldovirus</taxon>
        <taxon>Ronaldovirus fryberger</taxon>
    </lineage>
</organism>
<sequence length="159" mass="18553">MNENKNEDGIRQLMKTGLGYDDACIMNEVFWKYFGTRNQAEVMEKFQAMPREQLEAMDQEIKDRLSKGGLEIAVGKLNVGQSAEIQDKLNEKPPTNEEAIEKLMEGMKINREFAEEFVEKFYQNGTMPTDLRRLSPFKQMEFDDYMNRLRASGWKGPHE</sequence>
<evidence type="ECO:0000313" key="2">
    <source>
        <dbReference type="Proteomes" id="UP000259952"/>
    </source>
</evidence>
<reference evidence="1 2" key="1">
    <citation type="submission" date="2018-06" db="EMBL/GenBank/DDBJ databases">
        <authorList>
            <person name="Searcy Z.E."/>
            <person name="Delesalle V.A."/>
            <person name="Garlena R.A."/>
            <person name="Russell D.A."/>
            <person name="Pope W.H."/>
            <person name="Jacobs-Sera D."/>
            <person name="Hatfull G.F."/>
        </authorList>
    </citation>
    <scope>NUCLEOTIDE SEQUENCE [LARGE SCALE GENOMIC DNA]</scope>
</reference>
<dbReference type="GeneID" id="54998445"/>
<accession>A0A346FCG6</accession>
<dbReference type="KEGG" id="vg:54998445"/>
<protein>
    <submittedName>
        <fullName evidence="1">Uncharacterized protein</fullName>
    </submittedName>
</protein>
<proteinExistence type="predicted"/>
<evidence type="ECO:0000313" key="1">
    <source>
        <dbReference type="EMBL" id="AXN53430.1"/>
    </source>
</evidence>
<dbReference type="EMBL" id="MH479913">
    <property type="protein sequence ID" value="AXN53430.1"/>
    <property type="molecule type" value="Genomic_DNA"/>
</dbReference>
<name>A0A346FCG6_9CAUD</name>